<dbReference type="EMBL" id="AYKW01000005">
    <property type="protein sequence ID" value="PIL34509.1"/>
    <property type="molecule type" value="Genomic_DNA"/>
</dbReference>
<accession>A0A2G8SL79</accession>
<sequence length="175" mass="20388">MFEHGRTYKLVNAKAGNVLDLSGSDNRSLIGYGWHGGHNQQWHLHHEDGGWVLRNRETGRYLGIEGEARDGTPVIAVEEPFRWHIVADEEDTSTFRLFVPNTHYNLDLSDHGNPTPGTPVTLWGKWHPGKNQTWRFEEDTCQMVLCKQNQQLYRDLYEEEITTYLCTIIFDRPEY</sequence>
<feature type="domain" description="Ricin B lectin" evidence="1">
    <location>
        <begin position="5"/>
        <end position="75"/>
    </location>
</feature>
<dbReference type="InterPro" id="IPR035992">
    <property type="entry name" value="Ricin_B-like_lectins"/>
</dbReference>
<dbReference type="SUPFAM" id="SSF50370">
    <property type="entry name" value="Ricin B-like lectins"/>
    <property type="match status" value="1"/>
</dbReference>
<evidence type="ECO:0000313" key="3">
    <source>
        <dbReference type="Proteomes" id="UP000230002"/>
    </source>
</evidence>
<feature type="domain" description="Ricin B lectin" evidence="1">
    <location>
        <begin position="79"/>
        <end position="123"/>
    </location>
</feature>
<name>A0A2G8SL79_9APHY</name>
<dbReference type="InterPro" id="IPR000772">
    <property type="entry name" value="Ricin_B_lectin"/>
</dbReference>
<protein>
    <recommendedName>
        <fullName evidence="1">Ricin B lectin domain-containing protein</fullName>
    </recommendedName>
</protein>
<proteinExistence type="predicted"/>
<evidence type="ECO:0000313" key="2">
    <source>
        <dbReference type="EMBL" id="PIL34509.1"/>
    </source>
</evidence>
<dbReference type="AlphaFoldDB" id="A0A2G8SL79"/>
<dbReference type="CDD" id="cd23422">
    <property type="entry name" value="beta-trefoil_Ricin_MPL_CNL"/>
    <property type="match status" value="1"/>
</dbReference>
<evidence type="ECO:0000259" key="1">
    <source>
        <dbReference type="Pfam" id="PF14200"/>
    </source>
</evidence>
<dbReference type="Pfam" id="PF14200">
    <property type="entry name" value="RicinB_lectin_2"/>
    <property type="match status" value="2"/>
</dbReference>
<comment type="caution">
    <text evidence="2">The sequence shown here is derived from an EMBL/GenBank/DDBJ whole genome shotgun (WGS) entry which is preliminary data.</text>
</comment>
<dbReference type="Proteomes" id="UP000230002">
    <property type="component" value="Unassembled WGS sequence"/>
</dbReference>
<dbReference type="Gene3D" id="2.80.10.50">
    <property type="match status" value="1"/>
</dbReference>
<dbReference type="OrthoDB" id="2131701at2759"/>
<organism evidence="2 3">
    <name type="scientific">Ganoderma sinense ZZ0214-1</name>
    <dbReference type="NCBI Taxonomy" id="1077348"/>
    <lineage>
        <taxon>Eukaryota</taxon>
        <taxon>Fungi</taxon>
        <taxon>Dikarya</taxon>
        <taxon>Basidiomycota</taxon>
        <taxon>Agaricomycotina</taxon>
        <taxon>Agaricomycetes</taxon>
        <taxon>Polyporales</taxon>
        <taxon>Polyporaceae</taxon>
        <taxon>Ganoderma</taxon>
    </lineage>
</organism>
<keyword evidence="3" id="KW-1185">Reference proteome</keyword>
<reference evidence="2 3" key="1">
    <citation type="journal article" date="2015" name="Sci. Rep.">
        <title>Chromosome-level genome map provides insights into diverse defense mechanisms in the medicinal fungus Ganoderma sinense.</title>
        <authorList>
            <person name="Zhu Y."/>
            <person name="Xu J."/>
            <person name="Sun C."/>
            <person name="Zhou S."/>
            <person name="Xu H."/>
            <person name="Nelson D.R."/>
            <person name="Qian J."/>
            <person name="Song J."/>
            <person name="Luo H."/>
            <person name="Xiang L."/>
            <person name="Li Y."/>
            <person name="Xu Z."/>
            <person name="Ji A."/>
            <person name="Wang L."/>
            <person name="Lu S."/>
            <person name="Hayward A."/>
            <person name="Sun W."/>
            <person name="Li X."/>
            <person name="Schwartz D.C."/>
            <person name="Wang Y."/>
            <person name="Chen S."/>
        </authorList>
    </citation>
    <scope>NUCLEOTIDE SEQUENCE [LARGE SCALE GENOMIC DNA]</scope>
    <source>
        <strain evidence="2 3">ZZ0214-1</strain>
    </source>
</reference>
<gene>
    <name evidence="2" type="ORF">GSI_03286</name>
</gene>